<sequence>MSSPSRVLPRNNLFRVARPTPLQCFLRNPLLFIATYLYTHQPPLRNKAQTSTTKTPAHITIVCLSDTHNTTPPVPAADILIHAGDITQNGTFAELQSTISWLAALPHPHKFVIAGNHDLLLSTSFVASAPSRIFTTTPGCTKDDLDWGDVIYLEDSSATVTVRGRDVKIWGAPWTPKYGNWAFQYTPAQAEDVWSGKIHDDTDIVVTHGPAGIFGHQWDGARGVYVAGSGREDVSWDKVQRMYEGALGCPVKGWFVFEAGVVVWMWSWVRWEFGARREPKTTFVNASTVGHWGVAEGMIVEM</sequence>
<organism evidence="2 3">
    <name type="scientific">Paraphaeosphaeria minitans</name>
    <dbReference type="NCBI Taxonomy" id="565426"/>
    <lineage>
        <taxon>Eukaryota</taxon>
        <taxon>Fungi</taxon>
        <taxon>Dikarya</taxon>
        <taxon>Ascomycota</taxon>
        <taxon>Pezizomycotina</taxon>
        <taxon>Dothideomycetes</taxon>
        <taxon>Pleosporomycetidae</taxon>
        <taxon>Pleosporales</taxon>
        <taxon>Massarineae</taxon>
        <taxon>Didymosphaeriaceae</taxon>
        <taxon>Paraphaeosphaeria</taxon>
    </lineage>
</organism>
<dbReference type="OrthoDB" id="630188at2759"/>
<keyword evidence="3" id="KW-1185">Reference proteome</keyword>
<dbReference type="Gene3D" id="3.60.21.10">
    <property type="match status" value="1"/>
</dbReference>
<evidence type="ECO:0000313" key="3">
    <source>
        <dbReference type="Proteomes" id="UP000756921"/>
    </source>
</evidence>
<proteinExistence type="predicted"/>
<dbReference type="SUPFAM" id="SSF56300">
    <property type="entry name" value="Metallo-dependent phosphatases"/>
    <property type="match status" value="1"/>
</dbReference>
<comment type="caution">
    <text evidence="2">The sequence shown here is derived from an EMBL/GenBank/DDBJ whole genome shotgun (WGS) entry which is preliminary data.</text>
</comment>
<accession>A0A9P6GI97</accession>
<feature type="domain" description="Calcineurin-like phosphoesterase" evidence="1">
    <location>
        <begin position="73"/>
        <end position="218"/>
    </location>
</feature>
<evidence type="ECO:0000313" key="2">
    <source>
        <dbReference type="EMBL" id="KAF9734659.1"/>
    </source>
</evidence>
<reference evidence="2" key="1">
    <citation type="journal article" date="2020" name="Mol. Plant Microbe Interact.">
        <title>Genome Sequence of the Biocontrol Agent Coniothyrium minitans strain Conio (IMI 134523).</title>
        <authorList>
            <person name="Patel D."/>
            <person name="Shittu T.A."/>
            <person name="Baroncelli R."/>
            <person name="Muthumeenakshi S."/>
            <person name="Osborne T.H."/>
            <person name="Janganan T.K."/>
            <person name="Sreenivasaprasad S."/>
        </authorList>
    </citation>
    <scope>NUCLEOTIDE SEQUENCE</scope>
    <source>
        <strain evidence="2">Conio</strain>
    </source>
</reference>
<dbReference type="GO" id="GO:0016787">
    <property type="term" value="F:hydrolase activity"/>
    <property type="evidence" value="ECO:0007669"/>
    <property type="project" value="InterPro"/>
</dbReference>
<dbReference type="AlphaFoldDB" id="A0A9P6GI97"/>
<dbReference type="InterPro" id="IPR029052">
    <property type="entry name" value="Metallo-depent_PP-like"/>
</dbReference>
<protein>
    <submittedName>
        <fullName evidence="2">Rhamnogalacturonate lyase C 4</fullName>
    </submittedName>
</protein>
<dbReference type="InterPro" id="IPR051693">
    <property type="entry name" value="UPF0046_metallophosphoest"/>
</dbReference>
<dbReference type="Proteomes" id="UP000756921">
    <property type="component" value="Unassembled WGS sequence"/>
</dbReference>
<dbReference type="InterPro" id="IPR004843">
    <property type="entry name" value="Calcineurin-like_PHP"/>
</dbReference>
<dbReference type="PANTHER" id="PTHR12905:SF0">
    <property type="entry name" value="CALCINEURIN-LIKE PHOSPHOESTERASE DOMAIN-CONTAINING PROTEIN"/>
    <property type="match status" value="1"/>
</dbReference>
<dbReference type="Pfam" id="PF00149">
    <property type="entry name" value="Metallophos"/>
    <property type="match status" value="1"/>
</dbReference>
<evidence type="ECO:0000259" key="1">
    <source>
        <dbReference type="Pfam" id="PF00149"/>
    </source>
</evidence>
<dbReference type="PANTHER" id="PTHR12905">
    <property type="entry name" value="METALLOPHOSPHOESTERASE"/>
    <property type="match status" value="1"/>
</dbReference>
<dbReference type="GO" id="GO:0016829">
    <property type="term" value="F:lyase activity"/>
    <property type="evidence" value="ECO:0007669"/>
    <property type="project" value="UniProtKB-KW"/>
</dbReference>
<dbReference type="EMBL" id="WJXW01000007">
    <property type="protein sequence ID" value="KAF9734659.1"/>
    <property type="molecule type" value="Genomic_DNA"/>
</dbReference>
<name>A0A9P6GI97_9PLEO</name>
<keyword evidence="2" id="KW-0456">Lyase</keyword>
<gene>
    <name evidence="2" type="ORF">PMIN01_07562</name>
</gene>